<reference evidence="3" key="1">
    <citation type="journal article" date="2023" name="Mol. Biol. Evol.">
        <title>Third-Generation Sequencing Reveals the Adaptive Role of the Epigenome in Three Deep-Sea Polychaetes.</title>
        <authorList>
            <person name="Perez M."/>
            <person name="Aroh O."/>
            <person name="Sun Y."/>
            <person name="Lan Y."/>
            <person name="Juniper S.K."/>
            <person name="Young C.R."/>
            <person name="Angers B."/>
            <person name="Qian P.Y."/>
        </authorList>
    </citation>
    <scope>NUCLEOTIDE SEQUENCE</scope>
    <source>
        <strain evidence="3">R07B-5</strain>
    </source>
</reference>
<proteinExistence type="predicted"/>
<evidence type="ECO:0000256" key="1">
    <source>
        <dbReference type="SAM" id="MobiDB-lite"/>
    </source>
</evidence>
<feature type="compositionally biased region" description="Polar residues" evidence="1">
    <location>
        <begin position="20"/>
        <end position="38"/>
    </location>
</feature>
<sequence length="192" mass="21200">MAPRGPILTQVKKQSRTNNHKSQQSKGWQQRTAKSHAENSQNNYVHAVDILICGNCKQTFNDMKKLSSHKILGCRLRFACRCQHQSANSNNSGDPMHPVSLTCATCHQEFSDSWDLCRHCQSCHGIHIYTDSVEDNQSVTSDSVCSGGTSETQGSAGHSDVSTYCSCSYTHTVLESFSLPNFASNMCFQGMV</sequence>
<evidence type="ECO:0000313" key="4">
    <source>
        <dbReference type="Proteomes" id="UP001209878"/>
    </source>
</evidence>
<dbReference type="AlphaFoldDB" id="A0AAD9NWZ0"/>
<name>A0AAD9NWZ0_RIDPI</name>
<evidence type="ECO:0000259" key="2">
    <source>
        <dbReference type="PROSITE" id="PS00028"/>
    </source>
</evidence>
<comment type="caution">
    <text evidence="3">The sequence shown here is derived from an EMBL/GenBank/DDBJ whole genome shotgun (WGS) entry which is preliminary data.</text>
</comment>
<organism evidence="3 4">
    <name type="scientific">Ridgeia piscesae</name>
    <name type="common">Tubeworm</name>
    <dbReference type="NCBI Taxonomy" id="27915"/>
    <lineage>
        <taxon>Eukaryota</taxon>
        <taxon>Metazoa</taxon>
        <taxon>Spiralia</taxon>
        <taxon>Lophotrochozoa</taxon>
        <taxon>Annelida</taxon>
        <taxon>Polychaeta</taxon>
        <taxon>Sedentaria</taxon>
        <taxon>Canalipalpata</taxon>
        <taxon>Sabellida</taxon>
        <taxon>Siboglinidae</taxon>
        <taxon>Ridgeia</taxon>
    </lineage>
</organism>
<dbReference type="PROSITE" id="PS00028">
    <property type="entry name" value="ZINC_FINGER_C2H2_1"/>
    <property type="match status" value="1"/>
</dbReference>
<feature type="region of interest" description="Disordered" evidence="1">
    <location>
        <begin position="1"/>
        <end position="38"/>
    </location>
</feature>
<gene>
    <name evidence="3" type="ORF">NP493_286g02071</name>
</gene>
<dbReference type="InterPro" id="IPR013087">
    <property type="entry name" value="Znf_C2H2_type"/>
</dbReference>
<keyword evidence="4" id="KW-1185">Reference proteome</keyword>
<evidence type="ECO:0000313" key="3">
    <source>
        <dbReference type="EMBL" id="KAK2184019.1"/>
    </source>
</evidence>
<dbReference type="EMBL" id="JAODUO010000286">
    <property type="protein sequence ID" value="KAK2184019.1"/>
    <property type="molecule type" value="Genomic_DNA"/>
</dbReference>
<accession>A0AAD9NWZ0</accession>
<dbReference type="Proteomes" id="UP001209878">
    <property type="component" value="Unassembled WGS sequence"/>
</dbReference>
<feature type="domain" description="C2H2-type" evidence="2">
    <location>
        <begin position="103"/>
        <end position="124"/>
    </location>
</feature>
<protein>
    <recommendedName>
        <fullName evidence="2">C2H2-type domain-containing protein</fullName>
    </recommendedName>
</protein>